<dbReference type="Proteomes" id="UP000186218">
    <property type="component" value="Unassembled WGS sequence"/>
</dbReference>
<evidence type="ECO:0000313" key="1">
    <source>
        <dbReference type="EMBL" id="SIS16800.1"/>
    </source>
</evidence>
<dbReference type="SUPFAM" id="SSF54285">
    <property type="entry name" value="MoaD/ThiS"/>
    <property type="match status" value="1"/>
</dbReference>
<dbReference type="STRING" id="1344003.SAMN05445060_3161"/>
<dbReference type="InterPro" id="IPR016155">
    <property type="entry name" value="Mopterin_synth/thiamin_S_b"/>
</dbReference>
<evidence type="ECO:0000313" key="2">
    <source>
        <dbReference type="Proteomes" id="UP000186218"/>
    </source>
</evidence>
<sequence length="83" mass="8735">MQTIHIRYFAAAAAAAGTDTAVVDLPDDITFAGLEVTLGHANPELARVLPQCSFLRDEVAVRSRAETVAPCLELDVLPPFAGG</sequence>
<dbReference type="InterPro" id="IPR012675">
    <property type="entry name" value="Beta-grasp_dom_sf"/>
</dbReference>
<accession>A0A1N7GW91</accession>
<keyword evidence="2" id="KW-1185">Reference proteome</keyword>
<reference evidence="1 2" key="1">
    <citation type="submission" date="2017-01" db="EMBL/GenBank/DDBJ databases">
        <authorList>
            <person name="Mah S.A."/>
            <person name="Swanson W.J."/>
            <person name="Moy G.W."/>
            <person name="Vacquier V.D."/>
        </authorList>
    </citation>
    <scope>NUCLEOTIDE SEQUENCE [LARGE SCALE GENOMIC DNA]</scope>
    <source>
        <strain evidence="1 2">CPCC 203464</strain>
    </source>
</reference>
<dbReference type="AlphaFoldDB" id="A0A1N7GW91"/>
<dbReference type="RefSeq" id="WP_234974429.1">
    <property type="nucleotide sequence ID" value="NZ_FTNT01000010.1"/>
</dbReference>
<dbReference type="EMBL" id="FTNT01000010">
    <property type="protein sequence ID" value="SIS16800.1"/>
    <property type="molecule type" value="Genomic_DNA"/>
</dbReference>
<proteinExistence type="predicted"/>
<organism evidence="1 2">
    <name type="scientific">Williamsia sterculiae</name>
    <dbReference type="NCBI Taxonomy" id="1344003"/>
    <lineage>
        <taxon>Bacteria</taxon>
        <taxon>Bacillati</taxon>
        <taxon>Actinomycetota</taxon>
        <taxon>Actinomycetes</taxon>
        <taxon>Mycobacteriales</taxon>
        <taxon>Nocardiaceae</taxon>
        <taxon>Williamsia</taxon>
    </lineage>
</organism>
<name>A0A1N7GW91_9NOCA</name>
<dbReference type="Gene3D" id="3.10.20.30">
    <property type="match status" value="1"/>
</dbReference>
<gene>
    <name evidence="1" type="ORF">SAMN05445060_3161</name>
</gene>
<protein>
    <submittedName>
        <fullName evidence="1">ThiS family protein</fullName>
    </submittedName>
</protein>